<accession>A0A813FW03</accession>
<sequence>MVASSVAGDSLGALRQHAGALICWALRYPPEPVALAAQESQRDSQDARLTPGHQIGPRRRRALTQRLYRTELGSARACGLCFFSNRRNRPRTSLQAEVKKQ</sequence>
<comment type="caution">
    <text evidence="2">The sequence shown here is derived from an EMBL/GenBank/DDBJ whole genome shotgun (WGS) entry which is preliminary data.</text>
</comment>
<name>A0A813FW03_POLGL</name>
<dbReference type="EMBL" id="CAJNNV010025510">
    <property type="protein sequence ID" value="CAE8614817.1"/>
    <property type="molecule type" value="Genomic_DNA"/>
</dbReference>
<keyword evidence="3" id="KW-1185">Reference proteome</keyword>
<feature type="region of interest" description="Disordered" evidence="1">
    <location>
        <begin position="36"/>
        <end position="61"/>
    </location>
</feature>
<organism evidence="2 3">
    <name type="scientific">Polarella glacialis</name>
    <name type="common">Dinoflagellate</name>
    <dbReference type="NCBI Taxonomy" id="89957"/>
    <lineage>
        <taxon>Eukaryota</taxon>
        <taxon>Sar</taxon>
        <taxon>Alveolata</taxon>
        <taxon>Dinophyceae</taxon>
        <taxon>Suessiales</taxon>
        <taxon>Suessiaceae</taxon>
        <taxon>Polarella</taxon>
    </lineage>
</organism>
<dbReference type="AlphaFoldDB" id="A0A813FW03"/>
<evidence type="ECO:0000256" key="1">
    <source>
        <dbReference type="SAM" id="MobiDB-lite"/>
    </source>
</evidence>
<gene>
    <name evidence="2" type="ORF">PGLA1383_LOCUS32537</name>
</gene>
<dbReference type="Proteomes" id="UP000654075">
    <property type="component" value="Unassembled WGS sequence"/>
</dbReference>
<reference evidence="2" key="1">
    <citation type="submission" date="2021-02" db="EMBL/GenBank/DDBJ databases">
        <authorList>
            <person name="Dougan E. K."/>
            <person name="Rhodes N."/>
            <person name="Thang M."/>
            <person name="Chan C."/>
        </authorList>
    </citation>
    <scope>NUCLEOTIDE SEQUENCE</scope>
</reference>
<evidence type="ECO:0000313" key="3">
    <source>
        <dbReference type="Proteomes" id="UP000654075"/>
    </source>
</evidence>
<proteinExistence type="predicted"/>
<protein>
    <submittedName>
        <fullName evidence="2">Uncharacterized protein</fullName>
    </submittedName>
</protein>
<evidence type="ECO:0000313" key="2">
    <source>
        <dbReference type="EMBL" id="CAE8614817.1"/>
    </source>
</evidence>